<dbReference type="SMART" id="SM00487">
    <property type="entry name" value="DEXDc"/>
    <property type="match status" value="1"/>
</dbReference>
<dbReference type="InterPro" id="IPR027417">
    <property type="entry name" value="P-loop_NTPase"/>
</dbReference>
<accession>A0AAC8VUS8</accession>
<dbReference type="InterPro" id="IPR001650">
    <property type="entry name" value="Helicase_C-like"/>
</dbReference>
<dbReference type="InterPro" id="IPR049614">
    <property type="entry name" value="HrpB_DEXH"/>
</dbReference>
<dbReference type="Proteomes" id="UP000069935">
    <property type="component" value="Chromosome 1"/>
</dbReference>
<dbReference type="CDD" id="cd17990">
    <property type="entry name" value="DEXHc_HrpB"/>
    <property type="match status" value="1"/>
</dbReference>
<evidence type="ECO:0000256" key="3">
    <source>
        <dbReference type="ARBA" id="ARBA00022806"/>
    </source>
</evidence>
<gene>
    <name evidence="8" type="ORF">AL072_02385</name>
</gene>
<dbReference type="KEGG" id="ati:AL072_02385"/>
<evidence type="ECO:0000256" key="2">
    <source>
        <dbReference type="ARBA" id="ARBA00022801"/>
    </source>
</evidence>
<keyword evidence="4" id="KW-0067">ATP-binding</keyword>
<proteinExistence type="predicted"/>
<dbReference type="Pfam" id="PF24473">
    <property type="entry name" value="CON_HrpB"/>
    <property type="match status" value="1"/>
</dbReference>
<dbReference type="Gene3D" id="1.20.120.1080">
    <property type="match status" value="1"/>
</dbReference>
<dbReference type="GO" id="GO:0003676">
    <property type="term" value="F:nucleic acid binding"/>
    <property type="evidence" value="ECO:0007669"/>
    <property type="project" value="InterPro"/>
</dbReference>
<keyword evidence="9" id="KW-1185">Reference proteome</keyword>
<dbReference type="InterPro" id="IPR013689">
    <property type="entry name" value="RNA_helicase_ATP-dep_HrpB_C"/>
</dbReference>
<dbReference type="EMBL" id="CP012401">
    <property type="protein sequence ID" value="ALG69958.1"/>
    <property type="molecule type" value="Genomic_DNA"/>
</dbReference>
<dbReference type="InterPro" id="IPR011545">
    <property type="entry name" value="DEAD/DEAH_box_helicase_dom"/>
</dbReference>
<dbReference type="Pfam" id="PF08482">
    <property type="entry name" value="HrpB_C"/>
    <property type="match status" value="1"/>
</dbReference>
<evidence type="ECO:0000313" key="8">
    <source>
        <dbReference type="EMBL" id="ALG69958.1"/>
    </source>
</evidence>
<dbReference type="InterPro" id="IPR007502">
    <property type="entry name" value="Helicase-assoc_dom"/>
</dbReference>
<dbReference type="InterPro" id="IPR014001">
    <property type="entry name" value="Helicase_ATP-bd"/>
</dbReference>
<dbReference type="NCBIfam" id="TIGR01970">
    <property type="entry name" value="DEAH_box_HrpB"/>
    <property type="match status" value="1"/>
</dbReference>
<dbReference type="PROSITE" id="PS51194">
    <property type="entry name" value="HELICASE_CTER"/>
    <property type="match status" value="1"/>
</dbReference>
<dbReference type="PANTHER" id="PTHR43519:SF1">
    <property type="entry name" value="ATP-DEPENDENT RNA HELICASE HRPB"/>
    <property type="match status" value="1"/>
</dbReference>
<reference evidence="8 9" key="2">
    <citation type="journal article" date="2016" name="Genome Announc.">
        <title>Complete Genome Sequence of a Strain of Azospirillum thiophilum Isolated from a Sulfide Spring.</title>
        <authorList>
            <person name="Fomenkov A."/>
            <person name="Vincze T."/>
            <person name="Grabovich M."/>
            <person name="Anton B.P."/>
            <person name="Dubinina G."/>
            <person name="Orlova M."/>
            <person name="Belousova E."/>
            <person name="Roberts R.J."/>
        </authorList>
    </citation>
    <scope>NUCLEOTIDE SEQUENCE [LARGE SCALE GENOMIC DNA]</scope>
    <source>
        <strain evidence="8 9">BV-S</strain>
    </source>
</reference>
<dbReference type="CDD" id="cd18791">
    <property type="entry name" value="SF2_C_RHA"/>
    <property type="match status" value="1"/>
</dbReference>
<reference evidence="9" key="1">
    <citation type="submission" date="2015-08" db="EMBL/GenBank/DDBJ databases">
        <title>Complete Genome Sequence of Azospirillum thiophilum BV-S.</title>
        <authorList>
            <person name="Fomenkov A."/>
            <person name="Vincze T."/>
            <person name="Grabovich M."/>
            <person name="Dubinina G."/>
            <person name="Orlova M."/>
            <person name="Belousova E."/>
            <person name="Roberts R.J."/>
        </authorList>
    </citation>
    <scope>NUCLEOTIDE SEQUENCE [LARGE SCALE GENOMIC DNA]</scope>
    <source>
        <strain evidence="9">BV-S</strain>
    </source>
</reference>
<evidence type="ECO:0000313" key="9">
    <source>
        <dbReference type="Proteomes" id="UP000069935"/>
    </source>
</evidence>
<keyword evidence="3 8" id="KW-0347">Helicase</keyword>
<feature type="region of interest" description="Disordered" evidence="5">
    <location>
        <begin position="853"/>
        <end position="873"/>
    </location>
</feature>
<dbReference type="FunFam" id="3.40.50.300:FF:002125">
    <property type="entry name" value="ATP-dependent helicase HrpB"/>
    <property type="match status" value="1"/>
</dbReference>
<name>A0AAC8VUS8_9PROT</name>
<feature type="domain" description="Helicase ATP-binding" evidence="6">
    <location>
        <begin position="25"/>
        <end position="189"/>
    </location>
</feature>
<sequence length="873" mass="94167">MSKPALPALPPLPLLPIDPVLPALLEALAARGTAVLQAPPGAGKTTRVPLALLGADWLKGRKILVLEPRRLAARAAARRMAAMLGESVGETVGYRVRLDTKVGPRTRIEVVTDGLFLRQLQEDAELPAVGAVLFDEFHERGIDSDLALALVQEARGALRDDLRLVVMSATLDAAPVAALLADADGPAAMVTSEGRAHPVETRHLDAPPPTGRPGGARIEDAVAAAVRRALREEPGNALVFLPGVGEIRRVQSLLEQSDLGPTVTIAPLYGDLSADAQDRAIGPTPPGLRKIVLATSIAETSLTIEGIRIVVDSGLMRVPRFDPRGGMTRLATVKVSQASAEQRRGRAGRLEPGVCYRLWPEATHKALAPFTTPEIQDADLAPLALELAMWGVSDPAALAWLDPPPPAALAQARELLTGLGALDRKVDHKDDRSGAITVHGRRMAGFGVHPRLAHMMLAGKAMGQGALACLVAALLGERDIVRAQPGFRDADLRLRVDLLRGEERGGQGAARGLAVDRGGAQQAVKQARQWRRQLGVRDDDAMDSNAVGILLALAYPDRIGQRRPGGQPGGVAAQYRLSGGRGAYFQDAEPLSAEEWLAIADLDGAARESRIFLAAPVTLADLEESFAADIRTETVVAWDAREQAVLARRRRMLFALILKDEKLAKPPADAMTAALIEGIRALGPTCLPWTDELRKWRTRVMFLRAREGDAHDWPDLSDTALMGGLEEWLAPFLDGVSRRAHLERIDLSSALRALLPWELRTRLDAEAPTHVEVPSGSRIPIDYDGEEPVLAVRLQEMFGLAETPRIAGGRVPLLLHLLSPARRPVQVTRDLASFWANAYKAVKADLKGQYPKHYWPDNPLEAEPTARAKPRGR</sequence>
<dbReference type="Pfam" id="PF00271">
    <property type="entry name" value="Helicase_C"/>
    <property type="match status" value="1"/>
</dbReference>
<dbReference type="InterPro" id="IPR056329">
    <property type="entry name" value="CON_HrpB"/>
</dbReference>
<dbReference type="PROSITE" id="PS51192">
    <property type="entry name" value="HELICASE_ATP_BIND_1"/>
    <property type="match status" value="1"/>
</dbReference>
<dbReference type="PANTHER" id="PTHR43519">
    <property type="entry name" value="ATP-DEPENDENT RNA HELICASE HRPB"/>
    <property type="match status" value="1"/>
</dbReference>
<keyword evidence="2" id="KW-0378">Hydrolase</keyword>
<dbReference type="SMART" id="SM00847">
    <property type="entry name" value="HA2"/>
    <property type="match status" value="1"/>
</dbReference>
<dbReference type="RefSeq" id="WP_045581671.1">
    <property type="nucleotide sequence ID" value="NZ_CP012401.1"/>
</dbReference>
<organism evidence="8 9">
    <name type="scientific">Azospirillum thiophilum</name>
    <dbReference type="NCBI Taxonomy" id="528244"/>
    <lineage>
        <taxon>Bacteria</taxon>
        <taxon>Pseudomonadati</taxon>
        <taxon>Pseudomonadota</taxon>
        <taxon>Alphaproteobacteria</taxon>
        <taxon>Rhodospirillales</taxon>
        <taxon>Azospirillaceae</taxon>
        <taxon>Azospirillum</taxon>
    </lineage>
</organism>
<dbReference type="GO" id="GO:0016787">
    <property type="term" value="F:hydrolase activity"/>
    <property type="evidence" value="ECO:0007669"/>
    <property type="project" value="UniProtKB-KW"/>
</dbReference>
<dbReference type="SUPFAM" id="SSF52540">
    <property type="entry name" value="P-loop containing nucleoside triphosphate hydrolases"/>
    <property type="match status" value="2"/>
</dbReference>
<evidence type="ECO:0000256" key="4">
    <source>
        <dbReference type="ARBA" id="ARBA00022840"/>
    </source>
</evidence>
<protein>
    <submittedName>
        <fullName evidence="8">ATP-dependent helicase</fullName>
    </submittedName>
</protein>
<dbReference type="SMART" id="SM00490">
    <property type="entry name" value="HELICc"/>
    <property type="match status" value="1"/>
</dbReference>
<dbReference type="Gene3D" id="3.40.50.300">
    <property type="entry name" value="P-loop containing nucleotide triphosphate hydrolases"/>
    <property type="match status" value="2"/>
</dbReference>
<dbReference type="AlphaFoldDB" id="A0AAC8VUS8"/>
<dbReference type="GO" id="GO:0005524">
    <property type="term" value="F:ATP binding"/>
    <property type="evidence" value="ECO:0007669"/>
    <property type="project" value="UniProtKB-KW"/>
</dbReference>
<dbReference type="InterPro" id="IPR010225">
    <property type="entry name" value="HrpB"/>
</dbReference>
<evidence type="ECO:0000256" key="5">
    <source>
        <dbReference type="SAM" id="MobiDB-lite"/>
    </source>
</evidence>
<dbReference type="GO" id="GO:0004386">
    <property type="term" value="F:helicase activity"/>
    <property type="evidence" value="ECO:0007669"/>
    <property type="project" value="UniProtKB-KW"/>
</dbReference>
<keyword evidence="1" id="KW-0547">Nucleotide-binding</keyword>
<evidence type="ECO:0000256" key="1">
    <source>
        <dbReference type="ARBA" id="ARBA00022741"/>
    </source>
</evidence>
<dbReference type="Pfam" id="PF00270">
    <property type="entry name" value="DEAD"/>
    <property type="match status" value="1"/>
</dbReference>
<evidence type="ECO:0000259" key="6">
    <source>
        <dbReference type="PROSITE" id="PS51192"/>
    </source>
</evidence>
<dbReference type="PIRSF" id="PIRSF005496">
    <property type="entry name" value="ATP_hel_hrpB"/>
    <property type="match status" value="1"/>
</dbReference>
<evidence type="ECO:0000259" key="7">
    <source>
        <dbReference type="PROSITE" id="PS51194"/>
    </source>
</evidence>
<feature type="domain" description="Helicase C-terminal" evidence="7">
    <location>
        <begin position="217"/>
        <end position="391"/>
    </location>
</feature>